<gene>
    <name evidence="2" type="ORF">Afil01_53360</name>
</gene>
<dbReference type="Pfam" id="PF00149">
    <property type="entry name" value="Metallophos"/>
    <property type="match status" value="1"/>
</dbReference>
<dbReference type="Proteomes" id="UP001165079">
    <property type="component" value="Unassembled WGS sequence"/>
</dbReference>
<accession>A0A9W6SR92</accession>
<dbReference type="InterPro" id="IPR050126">
    <property type="entry name" value="Ap4A_hydrolase"/>
</dbReference>
<dbReference type="SUPFAM" id="SSF56300">
    <property type="entry name" value="Metallo-dependent phosphatases"/>
    <property type="match status" value="1"/>
</dbReference>
<reference evidence="2" key="1">
    <citation type="submission" date="2023-03" db="EMBL/GenBank/DDBJ databases">
        <title>Actinorhabdospora filicis NBRC 111898.</title>
        <authorList>
            <person name="Ichikawa N."/>
            <person name="Sato H."/>
            <person name="Tonouchi N."/>
        </authorList>
    </citation>
    <scope>NUCLEOTIDE SEQUENCE</scope>
    <source>
        <strain evidence="2">NBRC 111898</strain>
    </source>
</reference>
<dbReference type="PANTHER" id="PTHR42850:SF7">
    <property type="entry name" value="BIS(5'-NUCLEOSYL)-TETRAPHOSPHATASE PRPE [ASYMMETRICAL]"/>
    <property type="match status" value="1"/>
</dbReference>
<comment type="caution">
    <text evidence="2">The sequence shown here is derived from an EMBL/GenBank/DDBJ whole genome shotgun (WGS) entry which is preliminary data.</text>
</comment>
<dbReference type="Gene3D" id="3.60.21.10">
    <property type="match status" value="1"/>
</dbReference>
<evidence type="ECO:0000259" key="1">
    <source>
        <dbReference type="Pfam" id="PF00149"/>
    </source>
</evidence>
<sequence length="233" mass="25722">MYDVIGDVHGCLRELGSLLDRLGYGKRGHPEGRTAVFVGDLVDRGPSSVGVLRRVMSMVDDGYALSVVGNHDDKLARWLHGRNVKVGRGLQTTVGEMKREGHGFRRHVRDFLDELPEQLSLDEGKLVIAHAGLPEHFHGKRGAAVRSFALYGDPTGEVDEDGLPIRRDWAKDYRGKAAVVYGHTPHPEATWVNNTMCVDTGVVYGGRLTALRYPERELVSVPAVKAYWVRGSA</sequence>
<dbReference type="InterPro" id="IPR041780">
    <property type="entry name" value="MPP_PrpE-like"/>
</dbReference>
<evidence type="ECO:0000313" key="3">
    <source>
        <dbReference type="Proteomes" id="UP001165079"/>
    </source>
</evidence>
<dbReference type="CDD" id="cd07423">
    <property type="entry name" value="MPP_Prp_like"/>
    <property type="match status" value="1"/>
</dbReference>
<dbReference type="RefSeq" id="WP_285665729.1">
    <property type="nucleotide sequence ID" value="NZ_BSTX01000004.1"/>
</dbReference>
<name>A0A9W6SR92_9ACTN</name>
<organism evidence="2 3">
    <name type="scientific">Actinorhabdospora filicis</name>
    <dbReference type="NCBI Taxonomy" id="1785913"/>
    <lineage>
        <taxon>Bacteria</taxon>
        <taxon>Bacillati</taxon>
        <taxon>Actinomycetota</taxon>
        <taxon>Actinomycetes</taxon>
        <taxon>Micromonosporales</taxon>
        <taxon>Micromonosporaceae</taxon>
        <taxon>Actinorhabdospora</taxon>
    </lineage>
</organism>
<evidence type="ECO:0000313" key="2">
    <source>
        <dbReference type="EMBL" id="GLZ80529.1"/>
    </source>
</evidence>
<dbReference type="AlphaFoldDB" id="A0A9W6SR92"/>
<dbReference type="InterPro" id="IPR004843">
    <property type="entry name" value="Calcineurin-like_PHP"/>
</dbReference>
<dbReference type="InterPro" id="IPR029052">
    <property type="entry name" value="Metallo-depent_PP-like"/>
</dbReference>
<dbReference type="GO" id="GO:0005737">
    <property type="term" value="C:cytoplasm"/>
    <property type="evidence" value="ECO:0007669"/>
    <property type="project" value="TreeGrafter"/>
</dbReference>
<keyword evidence="3" id="KW-1185">Reference proteome</keyword>
<proteinExistence type="predicted"/>
<protein>
    <recommendedName>
        <fullName evidence="1">Calcineurin-like phosphoesterase domain-containing protein</fullName>
    </recommendedName>
</protein>
<dbReference type="EMBL" id="BSTX01000004">
    <property type="protein sequence ID" value="GLZ80529.1"/>
    <property type="molecule type" value="Genomic_DNA"/>
</dbReference>
<dbReference type="PANTHER" id="PTHR42850">
    <property type="entry name" value="METALLOPHOSPHOESTERASE"/>
    <property type="match status" value="1"/>
</dbReference>
<dbReference type="GO" id="GO:0016791">
    <property type="term" value="F:phosphatase activity"/>
    <property type="evidence" value="ECO:0007669"/>
    <property type="project" value="TreeGrafter"/>
</dbReference>
<feature type="domain" description="Calcineurin-like phosphoesterase" evidence="1">
    <location>
        <begin position="4"/>
        <end position="187"/>
    </location>
</feature>